<keyword evidence="3" id="KW-1185">Reference proteome</keyword>
<sequence length="97" mass="10585">MSCLKSGKLSGLTSVLIPLGQMEGTLSSVLRLTWRIRQGKASHSSAWTGRWRPERLKRQSTDASKLFTAPVSLPRESTALAPSGRSHTGISGNFYLK</sequence>
<comment type="caution">
    <text evidence="2">The sequence shown here is derived from an EMBL/GenBank/DDBJ whole genome shotgun (WGS) entry which is preliminary data.</text>
</comment>
<reference evidence="2 3" key="1">
    <citation type="submission" date="2016-07" db="EMBL/GenBank/DDBJ databases">
        <title>Pervasive Adenine N6-methylation of Active Genes in Fungi.</title>
        <authorList>
            <consortium name="DOE Joint Genome Institute"/>
            <person name="Mondo S.J."/>
            <person name="Dannebaum R.O."/>
            <person name="Kuo R.C."/>
            <person name="Labutti K."/>
            <person name="Haridas S."/>
            <person name="Kuo A."/>
            <person name="Salamov A."/>
            <person name="Ahrendt S.R."/>
            <person name="Lipzen A."/>
            <person name="Sullivan W."/>
            <person name="Andreopoulos W.B."/>
            <person name="Clum A."/>
            <person name="Lindquist E."/>
            <person name="Daum C."/>
            <person name="Ramamoorthy G.K."/>
            <person name="Gryganskyi A."/>
            <person name="Culley D."/>
            <person name="Magnuson J.K."/>
            <person name="James T.Y."/>
            <person name="O'Malley M.A."/>
            <person name="Stajich J.E."/>
            <person name="Spatafora J.W."/>
            <person name="Visel A."/>
            <person name="Grigoriev I.V."/>
        </authorList>
    </citation>
    <scope>NUCLEOTIDE SEQUENCE [LARGE SCALE GENOMIC DNA]</scope>
    <source>
        <strain evidence="2 3">PL171</strain>
    </source>
</reference>
<protein>
    <submittedName>
        <fullName evidence="2">Uncharacterized protein</fullName>
    </submittedName>
</protein>
<accession>A0A1Y2HML5</accession>
<dbReference type="Proteomes" id="UP000193411">
    <property type="component" value="Unassembled WGS sequence"/>
</dbReference>
<organism evidence="2 3">
    <name type="scientific">Catenaria anguillulae PL171</name>
    <dbReference type="NCBI Taxonomy" id="765915"/>
    <lineage>
        <taxon>Eukaryota</taxon>
        <taxon>Fungi</taxon>
        <taxon>Fungi incertae sedis</taxon>
        <taxon>Blastocladiomycota</taxon>
        <taxon>Blastocladiomycetes</taxon>
        <taxon>Blastocladiales</taxon>
        <taxon>Catenariaceae</taxon>
        <taxon>Catenaria</taxon>
    </lineage>
</organism>
<dbReference type="EMBL" id="MCFL01000020">
    <property type="protein sequence ID" value="ORZ35816.1"/>
    <property type="molecule type" value="Genomic_DNA"/>
</dbReference>
<name>A0A1Y2HML5_9FUNG</name>
<evidence type="ECO:0000313" key="2">
    <source>
        <dbReference type="EMBL" id="ORZ35816.1"/>
    </source>
</evidence>
<dbReference type="AlphaFoldDB" id="A0A1Y2HML5"/>
<feature type="region of interest" description="Disordered" evidence="1">
    <location>
        <begin position="77"/>
        <end position="97"/>
    </location>
</feature>
<evidence type="ECO:0000256" key="1">
    <source>
        <dbReference type="SAM" id="MobiDB-lite"/>
    </source>
</evidence>
<gene>
    <name evidence="2" type="ORF">BCR44DRAFT_196660</name>
</gene>
<proteinExistence type="predicted"/>
<evidence type="ECO:0000313" key="3">
    <source>
        <dbReference type="Proteomes" id="UP000193411"/>
    </source>
</evidence>